<accession>H2ZUS2</accession>
<dbReference type="Proteomes" id="UP000008672">
    <property type="component" value="Unassembled WGS sequence"/>
</dbReference>
<keyword evidence="4" id="KW-0732">Signal</keyword>
<dbReference type="AlphaFoldDB" id="H2ZUS2"/>
<dbReference type="PROSITE" id="PS50835">
    <property type="entry name" value="IG_LIKE"/>
    <property type="match status" value="1"/>
</dbReference>
<feature type="chain" id="PRO_5003578995" description="Ig-like domain-containing protein" evidence="4">
    <location>
        <begin position="31"/>
        <end position="122"/>
    </location>
</feature>
<dbReference type="Pfam" id="PF07686">
    <property type="entry name" value="V-set"/>
    <property type="match status" value="1"/>
</dbReference>
<feature type="domain" description="Ig-like" evidence="5">
    <location>
        <begin position="30"/>
        <end position="122"/>
    </location>
</feature>
<keyword evidence="3" id="KW-1280">Immunoglobulin</keyword>
<evidence type="ECO:0000313" key="7">
    <source>
        <dbReference type="Proteomes" id="UP000008672"/>
    </source>
</evidence>
<keyword evidence="7" id="KW-1185">Reference proteome</keyword>
<dbReference type="GO" id="GO:0005576">
    <property type="term" value="C:extracellular region"/>
    <property type="evidence" value="ECO:0007669"/>
    <property type="project" value="UniProtKB-ARBA"/>
</dbReference>
<reference evidence="7" key="1">
    <citation type="submission" date="2011-08" db="EMBL/GenBank/DDBJ databases">
        <title>The draft genome of Latimeria chalumnae.</title>
        <authorList>
            <person name="Di Palma F."/>
            <person name="Alfoldi J."/>
            <person name="Johnson J."/>
            <person name="Berlin A."/>
            <person name="Gnerre S."/>
            <person name="Jaffe D."/>
            <person name="MacCallum I."/>
            <person name="Young S."/>
            <person name="Walker B.J."/>
            <person name="Lander E."/>
            <person name="Lindblad-Toh K."/>
        </authorList>
    </citation>
    <scope>NUCLEOTIDE SEQUENCE [LARGE SCALE GENOMIC DNA]</scope>
    <source>
        <strain evidence="7">Wild caught</strain>
    </source>
</reference>
<dbReference type="SUPFAM" id="SSF48726">
    <property type="entry name" value="Immunoglobulin"/>
    <property type="match status" value="1"/>
</dbReference>
<dbReference type="PANTHER" id="PTHR23266">
    <property type="entry name" value="IMMUNOGLOBULIN HEAVY CHAIN"/>
    <property type="match status" value="1"/>
</dbReference>
<dbReference type="InterPro" id="IPR007110">
    <property type="entry name" value="Ig-like_dom"/>
</dbReference>
<dbReference type="InterPro" id="IPR013783">
    <property type="entry name" value="Ig-like_fold"/>
</dbReference>
<keyword evidence="1" id="KW-0391">Immunity</keyword>
<evidence type="ECO:0000256" key="2">
    <source>
        <dbReference type="ARBA" id="ARBA00023130"/>
    </source>
</evidence>
<protein>
    <recommendedName>
        <fullName evidence="5">Ig-like domain-containing protein</fullName>
    </recommendedName>
</protein>
<reference evidence="6" key="2">
    <citation type="submission" date="2025-08" db="UniProtKB">
        <authorList>
            <consortium name="Ensembl"/>
        </authorList>
    </citation>
    <scope>IDENTIFICATION</scope>
</reference>
<reference evidence="6" key="3">
    <citation type="submission" date="2025-09" db="UniProtKB">
        <authorList>
            <consortium name="Ensembl"/>
        </authorList>
    </citation>
    <scope>IDENTIFICATION</scope>
</reference>
<organism evidence="6 7">
    <name type="scientific">Latimeria chalumnae</name>
    <name type="common">Coelacanth</name>
    <dbReference type="NCBI Taxonomy" id="7897"/>
    <lineage>
        <taxon>Eukaryota</taxon>
        <taxon>Metazoa</taxon>
        <taxon>Chordata</taxon>
        <taxon>Craniata</taxon>
        <taxon>Vertebrata</taxon>
        <taxon>Euteleostomi</taxon>
        <taxon>Coelacanthiformes</taxon>
        <taxon>Coelacanthidae</taxon>
        <taxon>Latimeria</taxon>
    </lineage>
</organism>
<dbReference type="OMA" id="ERCHIST"/>
<evidence type="ECO:0000256" key="3">
    <source>
        <dbReference type="ARBA" id="ARBA00043265"/>
    </source>
</evidence>
<dbReference type="InterPro" id="IPR013106">
    <property type="entry name" value="Ig_V-set"/>
</dbReference>
<dbReference type="STRING" id="7897.ENSLACP00000001143"/>
<sequence>GELCQCSGFFSLLGALCKAFISSFLTGVQSAIALTQSDAEVKNPGEPLKLSCETSGYSYTSYYMHWIRQPPRKGLEWIGRIDCGSGSSDYQERFTISEDVSYLQMNNLKLEDMAKYYCAKVP</sequence>
<dbReference type="GO" id="GO:0002250">
    <property type="term" value="P:adaptive immune response"/>
    <property type="evidence" value="ECO:0007669"/>
    <property type="project" value="UniProtKB-KW"/>
</dbReference>
<proteinExistence type="predicted"/>
<dbReference type="InterPro" id="IPR050199">
    <property type="entry name" value="IgHV"/>
</dbReference>
<dbReference type="InParanoid" id="H2ZUS2"/>
<dbReference type="InterPro" id="IPR036179">
    <property type="entry name" value="Ig-like_dom_sf"/>
</dbReference>
<evidence type="ECO:0000313" key="6">
    <source>
        <dbReference type="Ensembl" id="ENSLACP00000001143.1"/>
    </source>
</evidence>
<feature type="signal peptide" evidence="4">
    <location>
        <begin position="1"/>
        <end position="30"/>
    </location>
</feature>
<dbReference type="FunCoup" id="H2ZUS2">
    <property type="interactions" value="155"/>
</dbReference>
<dbReference type="HOGENOM" id="CLU_077975_5_2_1"/>
<keyword evidence="2" id="KW-1064">Adaptive immunity</keyword>
<dbReference type="EMBL" id="AFYH01272945">
    <property type="status" value="NOT_ANNOTATED_CDS"/>
    <property type="molecule type" value="Genomic_DNA"/>
</dbReference>
<dbReference type="GO" id="GO:0019814">
    <property type="term" value="C:immunoglobulin complex"/>
    <property type="evidence" value="ECO:0007669"/>
    <property type="project" value="UniProtKB-KW"/>
</dbReference>
<dbReference type="SMART" id="SM00406">
    <property type="entry name" value="IGv"/>
    <property type="match status" value="1"/>
</dbReference>
<dbReference type="GeneTree" id="ENSGT01150000286938"/>
<evidence type="ECO:0000259" key="5">
    <source>
        <dbReference type="PROSITE" id="PS50835"/>
    </source>
</evidence>
<dbReference type="Gene3D" id="2.60.40.10">
    <property type="entry name" value="Immunoglobulins"/>
    <property type="match status" value="1"/>
</dbReference>
<dbReference type="eggNOG" id="ENOG502SQQV">
    <property type="taxonomic scope" value="Eukaryota"/>
</dbReference>
<evidence type="ECO:0000256" key="4">
    <source>
        <dbReference type="SAM" id="SignalP"/>
    </source>
</evidence>
<name>H2ZUS2_LATCH</name>
<dbReference type="Ensembl" id="ENSLACT00000001154.1">
    <property type="protein sequence ID" value="ENSLACP00000001143.1"/>
    <property type="gene ID" value="ENSLACG00000001024.1"/>
</dbReference>
<evidence type="ECO:0000256" key="1">
    <source>
        <dbReference type="ARBA" id="ARBA00022859"/>
    </source>
</evidence>